<evidence type="ECO:0000313" key="1">
    <source>
        <dbReference type="EMBL" id="HGY94295.1"/>
    </source>
</evidence>
<protein>
    <submittedName>
        <fullName evidence="1">Nucleotidyl transferase AbiEii/AbiGii toxin family protein</fullName>
    </submittedName>
</protein>
<accession>A0A7V4XSL3</accession>
<dbReference type="AlphaFoldDB" id="A0A7V4XSL3"/>
<reference evidence="1" key="1">
    <citation type="journal article" date="2020" name="mSystems">
        <title>Genome- and Community-Level Interaction Insights into Carbon Utilization and Element Cycling Functions of Hydrothermarchaeota in Hydrothermal Sediment.</title>
        <authorList>
            <person name="Zhou Z."/>
            <person name="Liu Y."/>
            <person name="Xu W."/>
            <person name="Pan J."/>
            <person name="Luo Z.H."/>
            <person name="Li M."/>
        </authorList>
    </citation>
    <scope>NUCLEOTIDE SEQUENCE [LARGE SCALE GENOMIC DNA]</scope>
    <source>
        <strain evidence="1">SpSt-855</strain>
    </source>
</reference>
<comment type="caution">
    <text evidence="1">The sequence shown here is derived from an EMBL/GenBank/DDBJ whole genome shotgun (WGS) entry which is preliminary data.</text>
</comment>
<gene>
    <name evidence="1" type="ORF">ENW50_06370</name>
</gene>
<keyword evidence="1" id="KW-0808">Transferase</keyword>
<dbReference type="EMBL" id="DTKL01000038">
    <property type="protein sequence ID" value="HGY94295.1"/>
    <property type="molecule type" value="Genomic_DNA"/>
</dbReference>
<dbReference type="InterPro" id="IPR014942">
    <property type="entry name" value="AbiEii"/>
</dbReference>
<proteinExistence type="predicted"/>
<organism evidence="1">
    <name type="scientific">Acidobacterium capsulatum</name>
    <dbReference type="NCBI Taxonomy" id="33075"/>
    <lineage>
        <taxon>Bacteria</taxon>
        <taxon>Pseudomonadati</taxon>
        <taxon>Acidobacteriota</taxon>
        <taxon>Terriglobia</taxon>
        <taxon>Terriglobales</taxon>
        <taxon>Acidobacteriaceae</taxon>
        <taxon>Acidobacterium</taxon>
    </lineage>
</organism>
<dbReference type="Pfam" id="PF08843">
    <property type="entry name" value="AbiEii"/>
    <property type="match status" value="1"/>
</dbReference>
<name>A0A7V4XSL3_9BACT</name>
<sequence>MTGSRIKNVSASVRQRPLNYARTSKRPFAEVLQYFAMERFLYRLSVSPHSERFVLKGALLLTAWRASDSRPTMDIDLLGKMSNEVEAVLQLMREVAQIEIPHDGIAFDPDSFRGEAIREDADYSGVRVTFKGDLAGAKLHMQIDTGFGDVITPAPEELSYPTILAFPAPVLWGYSRETVIAEKLQALVQLRMLNSRMKDYYDLWLLSRHPELDVTTLRYAIQRTFRNRNTAIEAAPVGLSTEFCEDPGKQAQWRAFLRRSNLTESSKESLIKPLILGAARQ</sequence>
<dbReference type="GO" id="GO:0016740">
    <property type="term" value="F:transferase activity"/>
    <property type="evidence" value="ECO:0007669"/>
    <property type="project" value="UniProtKB-KW"/>
</dbReference>